<feature type="domain" description="Bacterial sugar transferase" evidence="3">
    <location>
        <begin position="7"/>
        <end position="190"/>
    </location>
</feature>
<keyword evidence="2" id="KW-1133">Transmembrane helix</keyword>
<dbReference type="PANTHER" id="PTHR30576">
    <property type="entry name" value="COLANIC BIOSYNTHESIS UDP-GLUCOSE LIPID CARRIER TRANSFERASE"/>
    <property type="match status" value="1"/>
</dbReference>
<keyword evidence="5" id="KW-1185">Reference proteome</keyword>
<organism evidence="4 5">
    <name type="scientific">Anaerococcus faecalis</name>
    <dbReference type="NCBI Taxonomy" id="2742993"/>
    <lineage>
        <taxon>Bacteria</taxon>
        <taxon>Bacillati</taxon>
        <taxon>Bacillota</taxon>
        <taxon>Tissierellia</taxon>
        <taxon>Tissierellales</taxon>
        <taxon>Peptoniphilaceae</taxon>
        <taxon>Anaerococcus</taxon>
    </lineage>
</organism>
<reference evidence="4 5" key="1">
    <citation type="submission" date="2020-06" db="EMBL/GenBank/DDBJ databases">
        <title>Anaerococcus sp. nov., isolated form swine feces.</title>
        <authorList>
            <person name="Yu S."/>
        </authorList>
    </citation>
    <scope>NUCLEOTIDE SEQUENCE [LARGE SCALE GENOMIC DNA]</scope>
    <source>
        <strain evidence="4 5">AGMB00486</strain>
    </source>
</reference>
<dbReference type="EMBL" id="JABVBA010000005">
    <property type="protein sequence ID" value="NVF11532.1"/>
    <property type="molecule type" value="Genomic_DNA"/>
</dbReference>
<evidence type="ECO:0000259" key="3">
    <source>
        <dbReference type="Pfam" id="PF02397"/>
    </source>
</evidence>
<dbReference type="Pfam" id="PF02397">
    <property type="entry name" value="Bac_transf"/>
    <property type="match status" value="1"/>
</dbReference>
<comment type="similarity">
    <text evidence="1">Belongs to the bacterial sugar transferase family.</text>
</comment>
<evidence type="ECO:0000313" key="4">
    <source>
        <dbReference type="EMBL" id="NVF11532.1"/>
    </source>
</evidence>
<dbReference type="Proteomes" id="UP000540919">
    <property type="component" value="Unassembled WGS sequence"/>
</dbReference>
<keyword evidence="2" id="KW-0472">Membrane</keyword>
<protein>
    <submittedName>
        <fullName evidence="4">Sugar transferase</fullName>
    </submittedName>
</protein>
<accession>A0ABX2NAJ2</accession>
<evidence type="ECO:0000313" key="5">
    <source>
        <dbReference type="Proteomes" id="UP000540919"/>
    </source>
</evidence>
<dbReference type="PANTHER" id="PTHR30576:SF0">
    <property type="entry name" value="UNDECAPRENYL-PHOSPHATE N-ACETYLGALACTOSAMINYL 1-PHOSPHATE TRANSFERASE-RELATED"/>
    <property type="match status" value="1"/>
</dbReference>
<gene>
    <name evidence="4" type="ORF">HV819_05985</name>
</gene>
<keyword evidence="2" id="KW-0812">Transmembrane</keyword>
<dbReference type="GO" id="GO:0016740">
    <property type="term" value="F:transferase activity"/>
    <property type="evidence" value="ECO:0007669"/>
    <property type="project" value="UniProtKB-KW"/>
</dbReference>
<dbReference type="RefSeq" id="WP_176269731.1">
    <property type="nucleotide sequence ID" value="NZ_JABVBA010000005.1"/>
</dbReference>
<keyword evidence="4" id="KW-0808">Transferase</keyword>
<dbReference type="InterPro" id="IPR003362">
    <property type="entry name" value="Bact_transf"/>
</dbReference>
<sequence length="197" mass="22605">MYRKYFKRLIDFLLSLIGIIIICPILIILAILIKLNSKGPILFKQKRLGEGGEAFFIYKFRTMVVNAENIGDGLKVKSESDSRITKVGKVLRKLSLDELPQLFNVIVGNMSLVGPRPPVTYHPYDGYENYPGWAKKRFEVKPGITGYAQVKVRNNASWDERIKYDNKYVNNVTLVNDLKILIETILVVFKSKDIYKS</sequence>
<comment type="caution">
    <text evidence="4">The sequence shown here is derived from an EMBL/GenBank/DDBJ whole genome shotgun (WGS) entry which is preliminary data.</text>
</comment>
<proteinExistence type="inferred from homology"/>
<evidence type="ECO:0000256" key="1">
    <source>
        <dbReference type="ARBA" id="ARBA00006464"/>
    </source>
</evidence>
<evidence type="ECO:0000256" key="2">
    <source>
        <dbReference type="SAM" id="Phobius"/>
    </source>
</evidence>
<name>A0ABX2NAJ2_9FIRM</name>
<feature type="transmembrane region" description="Helical" evidence="2">
    <location>
        <begin position="12"/>
        <end position="33"/>
    </location>
</feature>